<dbReference type="PANTHER" id="PTHR44942:SF4">
    <property type="entry name" value="METHYLTRANSFERASE TYPE 11 DOMAIN-CONTAINING PROTEIN"/>
    <property type="match status" value="1"/>
</dbReference>
<dbReference type="CDD" id="cd02440">
    <property type="entry name" value="AdoMet_MTases"/>
    <property type="match status" value="1"/>
</dbReference>
<reference evidence="5" key="1">
    <citation type="journal article" date="2019" name="Int. J. Syst. Evol. Microbiol.">
        <title>The Global Catalogue of Microorganisms (GCM) 10K type strain sequencing project: providing services to taxonomists for standard genome sequencing and annotation.</title>
        <authorList>
            <consortium name="The Broad Institute Genomics Platform"/>
            <consortium name="The Broad Institute Genome Sequencing Center for Infectious Disease"/>
            <person name="Wu L."/>
            <person name="Ma J."/>
        </authorList>
    </citation>
    <scope>NUCLEOTIDE SEQUENCE [LARGE SCALE GENOMIC DNA]</scope>
    <source>
        <strain evidence="5">JCM 16923</strain>
    </source>
</reference>
<dbReference type="EMBL" id="BAAAZW010000009">
    <property type="protein sequence ID" value="GAA3967717.1"/>
    <property type="molecule type" value="Genomic_DNA"/>
</dbReference>
<comment type="caution">
    <text evidence="4">The sequence shown here is derived from an EMBL/GenBank/DDBJ whole genome shotgun (WGS) entry which is preliminary data.</text>
</comment>
<feature type="domain" description="Methyltransferase" evidence="3">
    <location>
        <begin position="46"/>
        <end position="136"/>
    </location>
</feature>
<gene>
    <name evidence="4" type="ORF">GCM10022231_30920</name>
</gene>
<accession>A0ABP7PLR6</accession>
<dbReference type="InterPro" id="IPR041698">
    <property type="entry name" value="Methyltransf_25"/>
</dbReference>
<dbReference type="Gene3D" id="3.40.50.150">
    <property type="entry name" value="Vaccinia Virus protein VP39"/>
    <property type="match status" value="1"/>
</dbReference>
<dbReference type="GO" id="GO:0008168">
    <property type="term" value="F:methyltransferase activity"/>
    <property type="evidence" value="ECO:0007669"/>
    <property type="project" value="UniProtKB-KW"/>
</dbReference>
<dbReference type="Pfam" id="PF13649">
    <property type="entry name" value="Methyltransf_25"/>
    <property type="match status" value="1"/>
</dbReference>
<evidence type="ECO:0000256" key="1">
    <source>
        <dbReference type="ARBA" id="ARBA00022603"/>
    </source>
</evidence>
<dbReference type="RefSeq" id="WP_344785370.1">
    <property type="nucleotide sequence ID" value="NZ_BAAAZW010000009.1"/>
</dbReference>
<dbReference type="GO" id="GO:0032259">
    <property type="term" value="P:methylation"/>
    <property type="evidence" value="ECO:0007669"/>
    <property type="project" value="UniProtKB-KW"/>
</dbReference>
<evidence type="ECO:0000256" key="2">
    <source>
        <dbReference type="ARBA" id="ARBA00022679"/>
    </source>
</evidence>
<evidence type="ECO:0000313" key="4">
    <source>
        <dbReference type="EMBL" id="GAA3967717.1"/>
    </source>
</evidence>
<keyword evidence="2" id="KW-0808">Transferase</keyword>
<protein>
    <submittedName>
        <fullName evidence="4">Class I SAM-dependent methyltransferase</fullName>
    </submittedName>
</protein>
<organism evidence="4 5">
    <name type="scientific">Gordonia caeni</name>
    <dbReference type="NCBI Taxonomy" id="1007097"/>
    <lineage>
        <taxon>Bacteria</taxon>
        <taxon>Bacillati</taxon>
        <taxon>Actinomycetota</taxon>
        <taxon>Actinomycetes</taxon>
        <taxon>Mycobacteriales</taxon>
        <taxon>Gordoniaceae</taxon>
        <taxon>Gordonia</taxon>
    </lineage>
</organism>
<dbReference type="Proteomes" id="UP001418444">
    <property type="component" value="Unassembled WGS sequence"/>
</dbReference>
<dbReference type="InterPro" id="IPR029063">
    <property type="entry name" value="SAM-dependent_MTases_sf"/>
</dbReference>
<dbReference type="InterPro" id="IPR051052">
    <property type="entry name" value="Diverse_substrate_MTase"/>
</dbReference>
<dbReference type="SUPFAM" id="SSF53335">
    <property type="entry name" value="S-adenosyl-L-methionine-dependent methyltransferases"/>
    <property type="match status" value="1"/>
</dbReference>
<evidence type="ECO:0000313" key="5">
    <source>
        <dbReference type="Proteomes" id="UP001418444"/>
    </source>
</evidence>
<name>A0ABP7PLR6_9ACTN</name>
<keyword evidence="5" id="KW-1185">Reference proteome</keyword>
<sequence length="200" mass="21374">MTTDEVRESYRARAGEYIDLLGSIDDTSPVDRALVADWAGAADGPILDVGCGPGHWTAFLHTAGAEVVGIDPVEAFVEHAARSYPDVDYRLGRVDDLGVDEESVGAILAWYSLIHLPPADLDAALLECARVLVPGGSLLVGFFEGPDLAPFDHAVTTAWFWPIPELTRRIEGAGFTVAGTWSRHDDGARPHGAIRATRAG</sequence>
<evidence type="ECO:0000259" key="3">
    <source>
        <dbReference type="Pfam" id="PF13649"/>
    </source>
</evidence>
<keyword evidence="1 4" id="KW-0489">Methyltransferase</keyword>
<dbReference type="PANTHER" id="PTHR44942">
    <property type="entry name" value="METHYLTRANSF_11 DOMAIN-CONTAINING PROTEIN"/>
    <property type="match status" value="1"/>
</dbReference>
<proteinExistence type="predicted"/>